<name>A0A1A6GD30_NEOLE</name>
<evidence type="ECO:0000256" key="3">
    <source>
        <dbReference type="SAM" id="MobiDB-lite"/>
    </source>
</evidence>
<feature type="compositionally biased region" description="Polar residues" evidence="3">
    <location>
        <begin position="337"/>
        <end position="346"/>
    </location>
</feature>
<evidence type="ECO:0000256" key="2">
    <source>
        <dbReference type="PROSITE-ProRule" id="PRU00035"/>
    </source>
</evidence>
<evidence type="ECO:0000256" key="1">
    <source>
        <dbReference type="ARBA" id="ARBA00023117"/>
    </source>
</evidence>
<comment type="caution">
    <text evidence="5">The sequence shown here is derived from an EMBL/GenBank/DDBJ whole genome shotgun (WGS) entry which is preliminary data.</text>
</comment>
<feature type="non-terminal residue" evidence="5">
    <location>
        <position position="346"/>
    </location>
</feature>
<feature type="region of interest" description="Disordered" evidence="3">
    <location>
        <begin position="273"/>
        <end position="346"/>
    </location>
</feature>
<dbReference type="PANTHER" id="PTHR45926">
    <property type="entry name" value="OSJNBA0053K19.4 PROTEIN"/>
    <property type="match status" value="1"/>
</dbReference>
<dbReference type="Proteomes" id="UP000092124">
    <property type="component" value="Unassembled WGS sequence"/>
</dbReference>
<evidence type="ECO:0000313" key="5">
    <source>
        <dbReference type="EMBL" id="OBS63675.1"/>
    </source>
</evidence>
<sequence length="346" mass="38193">DYREIIDTPMDFATVRETLEAGNYESPMELCKDVRLIFSNSKAYTPSKRSRIYSMSLRLSAFFEEHISSVLSDYKSALRFHKRNTITKRRKKRNRSSSLSSSTASSPERKKRILKPQLKSEISTSPFSIPTRSVLPRHNAAQMNGKPESSSVVRTRSNRVAVDPVITEQPSTSSATKAFISKTNTTAMPGKTMLENSVKHSKALSTLSSPDQPTFGHGTRNNSAKENMEKEKPVKRKMKSSVLSKAATLPKSSAVIDEGDCKNNVLIAGTIQVNGHGGQPSKLVKRGPGRKPKADANTSSGEVTHKKRGRKPKNLQCAKQENSEQNNMPPIRAEVVPSSTCNFLSD</sequence>
<reference evidence="5 6" key="1">
    <citation type="submission" date="2016-06" db="EMBL/GenBank/DDBJ databases">
        <title>The Draft Genome Sequence and Annotation of the Desert Woodrat Neotoma lepida.</title>
        <authorList>
            <person name="Campbell M."/>
            <person name="Oakeson K.F."/>
            <person name="Yandell M."/>
            <person name="Halpert J.R."/>
            <person name="Dearing D."/>
        </authorList>
    </citation>
    <scope>NUCLEOTIDE SEQUENCE [LARGE SCALE GENOMIC DNA]</scope>
    <source>
        <strain evidence="5">417</strain>
        <tissue evidence="5">Liver</tissue>
    </source>
</reference>
<feature type="compositionally biased region" description="Polar residues" evidence="3">
    <location>
        <begin position="317"/>
        <end position="328"/>
    </location>
</feature>
<protein>
    <recommendedName>
        <fullName evidence="4">Bromo domain-containing protein</fullName>
    </recommendedName>
</protein>
<evidence type="ECO:0000259" key="4">
    <source>
        <dbReference type="PROSITE" id="PS50014"/>
    </source>
</evidence>
<evidence type="ECO:0000313" key="6">
    <source>
        <dbReference type="Proteomes" id="UP000092124"/>
    </source>
</evidence>
<feature type="compositionally biased region" description="Polar residues" evidence="3">
    <location>
        <begin position="203"/>
        <end position="212"/>
    </location>
</feature>
<feature type="compositionally biased region" description="Basic residues" evidence="3">
    <location>
        <begin position="84"/>
        <end position="95"/>
    </location>
</feature>
<keyword evidence="1 2" id="KW-0103">Bromodomain</keyword>
<gene>
    <name evidence="5" type="ORF">A6R68_07786</name>
</gene>
<dbReference type="Gene3D" id="1.20.920.10">
    <property type="entry name" value="Bromodomain-like"/>
    <property type="match status" value="1"/>
</dbReference>
<organism evidence="5 6">
    <name type="scientific">Neotoma lepida</name>
    <name type="common">Desert woodrat</name>
    <dbReference type="NCBI Taxonomy" id="56216"/>
    <lineage>
        <taxon>Eukaryota</taxon>
        <taxon>Metazoa</taxon>
        <taxon>Chordata</taxon>
        <taxon>Craniata</taxon>
        <taxon>Vertebrata</taxon>
        <taxon>Euteleostomi</taxon>
        <taxon>Mammalia</taxon>
        <taxon>Eutheria</taxon>
        <taxon>Euarchontoglires</taxon>
        <taxon>Glires</taxon>
        <taxon>Rodentia</taxon>
        <taxon>Myomorpha</taxon>
        <taxon>Muroidea</taxon>
        <taxon>Cricetidae</taxon>
        <taxon>Neotominae</taxon>
        <taxon>Neotoma</taxon>
    </lineage>
</organism>
<dbReference type="EMBL" id="LZPO01098992">
    <property type="protein sequence ID" value="OBS63675.1"/>
    <property type="molecule type" value="Genomic_DNA"/>
</dbReference>
<feature type="non-terminal residue" evidence="5">
    <location>
        <position position="1"/>
    </location>
</feature>
<feature type="region of interest" description="Disordered" evidence="3">
    <location>
        <begin position="203"/>
        <end position="245"/>
    </location>
</feature>
<feature type="domain" description="Bromo" evidence="4">
    <location>
        <begin position="1"/>
        <end position="52"/>
    </location>
</feature>
<dbReference type="SMART" id="SM00297">
    <property type="entry name" value="BROMO"/>
    <property type="match status" value="1"/>
</dbReference>
<dbReference type="InterPro" id="IPR036427">
    <property type="entry name" value="Bromodomain-like_sf"/>
</dbReference>
<dbReference type="SUPFAM" id="SSF47370">
    <property type="entry name" value="Bromodomain"/>
    <property type="match status" value="1"/>
</dbReference>
<feature type="compositionally biased region" description="Low complexity" evidence="3">
    <location>
        <begin position="96"/>
        <end position="106"/>
    </location>
</feature>
<dbReference type="OrthoDB" id="538223at2759"/>
<keyword evidence="6" id="KW-1185">Reference proteome</keyword>
<dbReference type="AlphaFoldDB" id="A0A1A6GD30"/>
<dbReference type="STRING" id="56216.A0A1A6GD30"/>
<proteinExistence type="predicted"/>
<dbReference type="PROSITE" id="PS50014">
    <property type="entry name" value="BROMODOMAIN_2"/>
    <property type="match status" value="1"/>
</dbReference>
<feature type="compositionally biased region" description="Polar residues" evidence="3">
    <location>
        <begin position="120"/>
        <end position="131"/>
    </location>
</feature>
<dbReference type="InterPro" id="IPR001487">
    <property type="entry name" value="Bromodomain"/>
</dbReference>
<feature type="region of interest" description="Disordered" evidence="3">
    <location>
        <begin position="84"/>
        <end position="155"/>
    </location>
</feature>
<accession>A0A1A6GD30</accession>
<dbReference type="Pfam" id="PF00439">
    <property type="entry name" value="Bromodomain"/>
    <property type="match status" value="1"/>
</dbReference>